<dbReference type="GO" id="GO:0004252">
    <property type="term" value="F:serine-type endopeptidase activity"/>
    <property type="evidence" value="ECO:0007669"/>
    <property type="project" value="UniProtKB-UniRule"/>
</dbReference>
<dbReference type="CDD" id="cd04852">
    <property type="entry name" value="Peptidases_S8_3"/>
    <property type="match status" value="1"/>
</dbReference>
<keyword evidence="13" id="KW-1185">Reference proteome</keyword>
<evidence type="ECO:0000313" key="12">
    <source>
        <dbReference type="EMBL" id="KAG2600425.1"/>
    </source>
</evidence>
<evidence type="ECO:0000256" key="7">
    <source>
        <dbReference type="PROSITE-ProRule" id="PRU01240"/>
    </source>
</evidence>
<dbReference type="InterPro" id="IPR000209">
    <property type="entry name" value="Peptidase_S8/S53_dom"/>
</dbReference>
<evidence type="ECO:0000259" key="11">
    <source>
        <dbReference type="Pfam" id="PF17766"/>
    </source>
</evidence>
<dbReference type="Gene3D" id="3.50.30.30">
    <property type="match status" value="1"/>
</dbReference>
<organism evidence="12 13">
    <name type="scientific">Panicum virgatum</name>
    <name type="common">Blackwell switchgrass</name>
    <dbReference type="NCBI Taxonomy" id="38727"/>
    <lineage>
        <taxon>Eukaryota</taxon>
        <taxon>Viridiplantae</taxon>
        <taxon>Streptophyta</taxon>
        <taxon>Embryophyta</taxon>
        <taxon>Tracheophyta</taxon>
        <taxon>Spermatophyta</taxon>
        <taxon>Magnoliopsida</taxon>
        <taxon>Liliopsida</taxon>
        <taxon>Poales</taxon>
        <taxon>Poaceae</taxon>
        <taxon>PACMAD clade</taxon>
        <taxon>Panicoideae</taxon>
        <taxon>Panicodae</taxon>
        <taxon>Paniceae</taxon>
        <taxon>Panicinae</taxon>
        <taxon>Panicum</taxon>
        <taxon>Panicum sect. Hiantes</taxon>
    </lineage>
</organism>
<dbReference type="InterPro" id="IPR003137">
    <property type="entry name" value="PA_domain"/>
</dbReference>
<sequence length="838" mass="87429">MSPPLLPHPILRLGGSAALPRLTDGRWRYIKQLELPGPSNRTAGYDLRRKMVRGAQALPSLLPLFLALSSLSVVSAASGKQDQVYIVYLGGHAGAKAEEAILEDHHALLRSVKGSEEAARASLLYSYKHTLNGFAAILSREEATELSERSEVVSAFRSEGRWAPHTTRSWQFLGFEEGLKEPDDSDWLPSLDKSSADVIVGVLDSGIWPESKSFSDQGLGPVPARWKGACQDGESFSSSSCNRKIIGARYYLKAYEAHYSGLNTTYAFRSPRDHDGHGTHTASTVAGRTVPGVSALGGFAAGAASGGAPLARLAVYKVCWPIPGPNPNIENTCFEADMLAAMDDAVGDGVDVLSVSIGSTGAPLRFADDGIAVGALHAARRGVVVSCSGGNSGPKPATVSNLAPWMLTVGASSIDRAFDSPIKLGNGVAIMGQTVTSYQLPGNKPYPLVYAADAVVPGTPANVSNQCLPNSLSPDKVRGKIVVCLRGSGLRVEKGLEVKRAGGAVILLGNPPASGSEVPVDSHVLPGTAVSAADARTILAYINSTSSPTAVLNPSTTVVDVRPSPVMAQFSSRGPNVLEPSILKPDITAPGLNILAAWSEASSPTKLDGDHRVVPYNIMSGTSMSCPHASAAAVLLKAAHPDWSSAAIRSAIMTTATTTNAEGGPLMNGDGTVAGPMDYGSGHIRPRHALDPGLVYDASYEDYLLFACASAGSQLDPSVPCPARPPPPHQLNHPSVAVAVRGLNGSVTVRRTVTHVGSGAARYAVAVAPPAGVAVEVSPRRLRFARAGERKAFRVRLEAEAEASGGRRSAARGRFVAGSFAWSDGVHVVRSPLVVLVA</sequence>
<dbReference type="Gene3D" id="2.60.40.2310">
    <property type="match status" value="1"/>
</dbReference>
<dbReference type="InterPro" id="IPR034197">
    <property type="entry name" value="Peptidases_S8_3"/>
</dbReference>
<feature type="active site" description="Charge relay system" evidence="6 7">
    <location>
        <position position="623"/>
    </location>
</feature>
<dbReference type="InterPro" id="IPR023828">
    <property type="entry name" value="Peptidase_S8_Ser-AS"/>
</dbReference>
<keyword evidence="4 7" id="KW-0378">Hydrolase</keyword>
<dbReference type="InterPro" id="IPR041469">
    <property type="entry name" value="Subtilisin-like_FN3"/>
</dbReference>
<dbReference type="EMBL" id="CM029045">
    <property type="protein sequence ID" value="KAG2600425.1"/>
    <property type="molecule type" value="Genomic_DNA"/>
</dbReference>
<dbReference type="Pfam" id="PF05922">
    <property type="entry name" value="Inhibitor_I9"/>
    <property type="match status" value="1"/>
</dbReference>
<dbReference type="FunFam" id="3.40.50.200:FF:000006">
    <property type="entry name" value="Subtilisin-like protease SBT1.5"/>
    <property type="match status" value="1"/>
</dbReference>
<dbReference type="InterPro" id="IPR036852">
    <property type="entry name" value="Peptidase_S8/S53_dom_sf"/>
</dbReference>
<feature type="active site" description="Charge relay system" evidence="6 7">
    <location>
        <position position="204"/>
    </location>
</feature>
<keyword evidence="3" id="KW-0732">Signal</keyword>
<dbReference type="Pfam" id="PF17766">
    <property type="entry name" value="fn3_6"/>
    <property type="match status" value="1"/>
</dbReference>
<feature type="domain" description="PA" evidence="9">
    <location>
        <begin position="447"/>
        <end position="537"/>
    </location>
</feature>
<evidence type="ECO:0000256" key="2">
    <source>
        <dbReference type="ARBA" id="ARBA00022670"/>
    </source>
</evidence>
<evidence type="ECO:0000256" key="5">
    <source>
        <dbReference type="ARBA" id="ARBA00022825"/>
    </source>
</evidence>
<dbReference type="Gene3D" id="3.30.70.80">
    <property type="entry name" value="Peptidase S8 propeptide/proteinase inhibitor I9"/>
    <property type="match status" value="1"/>
</dbReference>
<dbReference type="CDD" id="cd02120">
    <property type="entry name" value="PA_subtilisin_like"/>
    <property type="match status" value="1"/>
</dbReference>
<dbReference type="AlphaFoldDB" id="A0A8T0STL9"/>
<dbReference type="FunFam" id="3.30.70.80:FF:000002">
    <property type="entry name" value="Subtilisin-like protease SBT5.3"/>
    <property type="match status" value="1"/>
</dbReference>
<dbReference type="Pfam" id="PF00082">
    <property type="entry name" value="Peptidase_S8"/>
    <property type="match status" value="1"/>
</dbReference>
<feature type="domain" description="Subtilisin-like protease fibronectin type-III" evidence="11">
    <location>
        <begin position="730"/>
        <end position="835"/>
    </location>
</feature>
<dbReference type="PANTHER" id="PTHR10795">
    <property type="entry name" value="PROPROTEIN CONVERTASE SUBTILISIN/KEXIN"/>
    <property type="match status" value="1"/>
</dbReference>
<dbReference type="InterPro" id="IPR015500">
    <property type="entry name" value="Peptidase_S8_subtilisin-rel"/>
</dbReference>
<dbReference type="Proteomes" id="UP000823388">
    <property type="component" value="Chromosome 5K"/>
</dbReference>
<proteinExistence type="inferred from homology"/>
<dbReference type="OrthoDB" id="206201at2759"/>
<name>A0A8T0STL9_PANVG</name>
<evidence type="ECO:0000259" key="10">
    <source>
        <dbReference type="Pfam" id="PF05922"/>
    </source>
</evidence>
<reference evidence="12" key="1">
    <citation type="submission" date="2020-05" db="EMBL/GenBank/DDBJ databases">
        <title>WGS assembly of Panicum virgatum.</title>
        <authorList>
            <person name="Lovell J.T."/>
            <person name="Jenkins J."/>
            <person name="Shu S."/>
            <person name="Juenger T.E."/>
            <person name="Schmutz J."/>
        </authorList>
    </citation>
    <scope>NUCLEOTIDE SEQUENCE</scope>
    <source>
        <strain evidence="12">AP13</strain>
    </source>
</reference>
<accession>A0A8T0STL9</accession>
<feature type="active site" description="Charge relay system" evidence="6 7">
    <location>
        <position position="277"/>
    </location>
</feature>
<keyword evidence="5 7" id="KW-0720">Serine protease</keyword>
<evidence type="ECO:0000259" key="9">
    <source>
        <dbReference type="Pfam" id="PF02225"/>
    </source>
</evidence>
<dbReference type="InterPro" id="IPR045051">
    <property type="entry name" value="SBT"/>
</dbReference>
<evidence type="ECO:0000256" key="4">
    <source>
        <dbReference type="ARBA" id="ARBA00022801"/>
    </source>
</evidence>
<dbReference type="InterPro" id="IPR010259">
    <property type="entry name" value="S8pro/Inhibitor_I9"/>
</dbReference>
<gene>
    <name evidence="12" type="ORF">PVAP13_5KG519800</name>
</gene>
<dbReference type="InterPro" id="IPR037045">
    <property type="entry name" value="S8pro/Inhibitor_I9_sf"/>
</dbReference>
<evidence type="ECO:0008006" key="14">
    <source>
        <dbReference type="Google" id="ProtNLM"/>
    </source>
</evidence>
<evidence type="ECO:0000256" key="3">
    <source>
        <dbReference type="ARBA" id="ARBA00022729"/>
    </source>
</evidence>
<comment type="caution">
    <text evidence="12">The sequence shown here is derived from an EMBL/GenBank/DDBJ whole genome shotgun (WGS) entry which is preliminary data.</text>
</comment>
<keyword evidence="2 7" id="KW-0645">Protease</keyword>
<feature type="domain" description="Inhibitor I9" evidence="10">
    <location>
        <begin position="84"/>
        <end position="158"/>
    </location>
</feature>
<evidence type="ECO:0000256" key="6">
    <source>
        <dbReference type="PIRSR" id="PIRSR615500-1"/>
    </source>
</evidence>
<evidence type="ECO:0000256" key="1">
    <source>
        <dbReference type="ARBA" id="ARBA00011073"/>
    </source>
</evidence>
<dbReference type="SUPFAM" id="SSF52743">
    <property type="entry name" value="Subtilisin-like"/>
    <property type="match status" value="1"/>
</dbReference>
<dbReference type="FunFam" id="3.50.30.30:FF:000005">
    <property type="entry name" value="subtilisin-like protease SBT1.5"/>
    <property type="match status" value="1"/>
</dbReference>
<evidence type="ECO:0000313" key="13">
    <source>
        <dbReference type="Proteomes" id="UP000823388"/>
    </source>
</evidence>
<dbReference type="Pfam" id="PF02225">
    <property type="entry name" value="PA"/>
    <property type="match status" value="1"/>
</dbReference>
<dbReference type="PROSITE" id="PS51892">
    <property type="entry name" value="SUBTILASE"/>
    <property type="match status" value="1"/>
</dbReference>
<dbReference type="GO" id="GO:0006508">
    <property type="term" value="P:proteolysis"/>
    <property type="evidence" value="ECO:0007669"/>
    <property type="project" value="UniProtKB-KW"/>
</dbReference>
<dbReference type="PRINTS" id="PR00723">
    <property type="entry name" value="SUBTILISIN"/>
</dbReference>
<dbReference type="PROSITE" id="PS00138">
    <property type="entry name" value="SUBTILASE_SER"/>
    <property type="match status" value="1"/>
</dbReference>
<protein>
    <recommendedName>
        <fullName evidence="14">Subtilisin-like protease SBT5.6</fullName>
    </recommendedName>
</protein>
<comment type="similarity">
    <text evidence="1 7">Belongs to the peptidase S8 family.</text>
</comment>
<dbReference type="Gene3D" id="3.40.50.200">
    <property type="entry name" value="Peptidase S8/S53 domain"/>
    <property type="match status" value="1"/>
</dbReference>
<evidence type="ECO:0000259" key="8">
    <source>
        <dbReference type="Pfam" id="PF00082"/>
    </source>
</evidence>
<feature type="domain" description="Peptidase S8/S53" evidence="8">
    <location>
        <begin position="197"/>
        <end position="661"/>
    </location>
</feature>